<dbReference type="InterPro" id="IPR018060">
    <property type="entry name" value="HTH_AraC"/>
</dbReference>
<dbReference type="SUPFAM" id="SSF51182">
    <property type="entry name" value="RmlC-like cupins"/>
    <property type="match status" value="1"/>
</dbReference>
<keyword evidence="8" id="KW-1185">Reference proteome</keyword>
<keyword evidence="3" id="KW-0238">DNA-binding</keyword>
<evidence type="ECO:0000256" key="4">
    <source>
        <dbReference type="ARBA" id="ARBA00023163"/>
    </source>
</evidence>
<dbReference type="GO" id="GO:0009893">
    <property type="term" value="P:positive regulation of metabolic process"/>
    <property type="evidence" value="ECO:0007669"/>
    <property type="project" value="UniProtKB-ARBA"/>
</dbReference>
<comment type="function">
    <text evidence="5">Regulatory protein of the TOL plasmid xyl operons. XylS activates the xylXYZLTEGFJQKIH operon required for the degradation of toluene, m-xylene and p-xylene.</text>
</comment>
<evidence type="ECO:0000256" key="5">
    <source>
        <dbReference type="ARBA" id="ARBA00037345"/>
    </source>
</evidence>
<dbReference type="EMBL" id="AP014862">
    <property type="protein sequence ID" value="BAU75870.1"/>
    <property type="molecule type" value="Genomic_DNA"/>
</dbReference>
<dbReference type="RefSeq" id="WP_003450853.1">
    <property type="nucleotide sequence ID" value="NZ_AJMR01000117.1"/>
</dbReference>
<dbReference type="GO" id="GO:0005737">
    <property type="term" value="C:cytoplasm"/>
    <property type="evidence" value="ECO:0007669"/>
    <property type="project" value="UniProtKB-SubCell"/>
</dbReference>
<evidence type="ECO:0000313" key="8">
    <source>
        <dbReference type="Proteomes" id="UP000218554"/>
    </source>
</evidence>
<dbReference type="SUPFAM" id="SSF46689">
    <property type="entry name" value="Homeodomain-like"/>
    <property type="match status" value="2"/>
</dbReference>
<dbReference type="AlphaFoldDB" id="A0AAD1C343"/>
<dbReference type="GO" id="GO:0043565">
    <property type="term" value="F:sequence-specific DNA binding"/>
    <property type="evidence" value="ECO:0007669"/>
    <property type="project" value="InterPro"/>
</dbReference>
<reference evidence="7 8" key="2">
    <citation type="journal article" date="2017" name="Int. J. Syst. Evol. Microbiol.">
        <title>Pseudomonas furukawaii sp. nov., a polychlorinated biphenyl-degrading bacterium isolated from biphenyl-contaminated soil in Japan.</title>
        <authorList>
            <person name="Kimura N."/>
            <person name="Watanabe T."/>
            <person name="Suenaga H."/>
            <person name="Fujihara H."/>
            <person name="Futagami T."/>
            <person name="Goto M."/>
            <person name="Hanada S."/>
            <person name="Hirose J."/>
        </authorList>
    </citation>
    <scope>NUCLEOTIDE SEQUENCE [LARGE SCALE GENOMIC DNA]</scope>
    <source>
        <strain evidence="8">DSM 10086 / NBRC 110670 / KF707</strain>
    </source>
</reference>
<dbReference type="InterPro" id="IPR018062">
    <property type="entry name" value="HTH_AraC-typ_CS"/>
</dbReference>
<accession>A0AAD1C343</accession>
<sequence length="298" mass="33363">MHAFLETILPDDGASWALLDRRLEEGIPFEWHHHPEYELTLTLNSRGHRYIGDDIEPYDDGDLVLIGPGMPHSWCSRERIDPDRPHRALVIWFHRDWADGLLAVLPELRDIGALLAGAEQGLSFGASTRARVRPLIEAMPEAEPGRRLMLLLDVLLSLCRDPDRLPLANAPAAPAAVPTADPRIQRVLDHLHRGFAEPVSIPALAELACVSVSAFHRMFRRHTRMTAVQYVTRLRIGRACSLLIATEAAVLRIAEQVGYANLSLFNRQFLALKGRTPRDFRRLHRKPLEPPGGGGKSV</sequence>
<keyword evidence="4" id="KW-0804">Transcription</keyword>
<dbReference type="PANTHER" id="PTHR46796:SF13">
    <property type="entry name" value="HTH-TYPE TRANSCRIPTIONAL ACTIVATOR RHAS"/>
    <property type="match status" value="1"/>
</dbReference>
<dbReference type="KEGG" id="pfuw:KF707C_41820"/>
<dbReference type="PANTHER" id="PTHR46796">
    <property type="entry name" value="HTH-TYPE TRANSCRIPTIONAL ACTIVATOR RHAS-RELATED"/>
    <property type="match status" value="1"/>
</dbReference>
<evidence type="ECO:0000256" key="2">
    <source>
        <dbReference type="ARBA" id="ARBA00023015"/>
    </source>
</evidence>
<dbReference type="Gene3D" id="1.10.10.60">
    <property type="entry name" value="Homeodomain-like"/>
    <property type="match status" value="2"/>
</dbReference>
<name>A0AAD1C343_METFU</name>
<feature type="domain" description="HTH araC/xylS-type" evidence="6">
    <location>
        <begin position="185"/>
        <end position="283"/>
    </location>
</feature>
<organism evidence="7 8">
    <name type="scientific">Metapseudomonas furukawaii</name>
    <name type="common">Pseudomonas furukawaii</name>
    <dbReference type="NCBI Taxonomy" id="1149133"/>
    <lineage>
        <taxon>Bacteria</taxon>
        <taxon>Pseudomonadati</taxon>
        <taxon>Pseudomonadota</taxon>
        <taxon>Gammaproteobacteria</taxon>
        <taxon>Pseudomonadales</taxon>
        <taxon>Pseudomonadaceae</taxon>
        <taxon>Metapseudomonas</taxon>
    </lineage>
</organism>
<evidence type="ECO:0000256" key="3">
    <source>
        <dbReference type="ARBA" id="ARBA00023125"/>
    </source>
</evidence>
<dbReference type="SMART" id="SM00342">
    <property type="entry name" value="HTH_ARAC"/>
    <property type="match status" value="1"/>
</dbReference>
<dbReference type="InterPro" id="IPR050204">
    <property type="entry name" value="AraC_XylS_family_regulators"/>
</dbReference>
<comment type="subcellular location">
    <subcellularLocation>
        <location evidence="1">Cytoplasm</location>
    </subcellularLocation>
</comment>
<dbReference type="PROSITE" id="PS01124">
    <property type="entry name" value="HTH_ARAC_FAMILY_2"/>
    <property type="match status" value="1"/>
</dbReference>
<dbReference type="CDD" id="cd06976">
    <property type="entry name" value="cupin_MtlR-like_N"/>
    <property type="match status" value="1"/>
</dbReference>
<keyword evidence="2" id="KW-0805">Transcription regulation</keyword>
<evidence type="ECO:0000256" key="1">
    <source>
        <dbReference type="ARBA" id="ARBA00004496"/>
    </source>
</evidence>
<protein>
    <submittedName>
        <fullName evidence="7">Transcriptional regulator</fullName>
    </submittedName>
</protein>
<proteinExistence type="predicted"/>
<dbReference type="InterPro" id="IPR009057">
    <property type="entry name" value="Homeodomain-like_sf"/>
</dbReference>
<dbReference type="GO" id="GO:0003700">
    <property type="term" value="F:DNA-binding transcription factor activity"/>
    <property type="evidence" value="ECO:0007669"/>
    <property type="project" value="InterPro"/>
</dbReference>
<evidence type="ECO:0000313" key="7">
    <source>
        <dbReference type="EMBL" id="BAU75870.1"/>
    </source>
</evidence>
<dbReference type="InterPro" id="IPR014710">
    <property type="entry name" value="RmlC-like_jellyroll"/>
</dbReference>
<dbReference type="InterPro" id="IPR011051">
    <property type="entry name" value="RmlC_Cupin_sf"/>
</dbReference>
<dbReference type="Gene3D" id="2.60.120.10">
    <property type="entry name" value="Jelly Rolls"/>
    <property type="match status" value="1"/>
</dbReference>
<dbReference type="Pfam" id="PF12833">
    <property type="entry name" value="HTH_18"/>
    <property type="match status" value="1"/>
</dbReference>
<gene>
    <name evidence="7" type="ORF">KF707C_41820</name>
</gene>
<evidence type="ECO:0000259" key="6">
    <source>
        <dbReference type="PROSITE" id="PS01124"/>
    </source>
</evidence>
<reference evidence="8" key="1">
    <citation type="submission" date="2015-05" db="EMBL/GenBank/DDBJ databases">
        <title>Draft genome sequencing of a biphenyl-degrading bacterium, Pseudomonas balearica KF707 (=NBRC110670).</title>
        <authorList>
            <person name="Kimura N."/>
            <person name="Hirose J."/>
            <person name="Watanabe T."/>
            <person name="Suenaga H."/>
            <person name="Fujihara H."/>
            <person name="Noguchi M."/>
            <person name="Hashimoto M."/>
            <person name="Shimodaira J."/>
            <person name="Tsuchikane K."/>
            <person name="Hosoyama A."/>
            <person name="Yamazoe A."/>
            <person name="Fujita N."/>
            <person name="Furukawa K."/>
        </authorList>
    </citation>
    <scope>NUCLEOTIDE SEQUENCE [LARGE SCALE GENOMIC DNA]</scope>
    <source>
        <strain evidence="8">DSM 10086 / NBRC 110670 / KF707</strain>
    </source>
</reference>
<dbReference type="Proteomes" id="UP000218554">
    <property type="component" value="Chromosome"/>
</dbReference>
<dbReference type="PROSITE" id="PS00041">
    <property type="entry name" value="HTH_ARAC_FAMILY_1"/>
    <property type="match status" value="1"/>
</dbReference>